<accession>A0A0N6WN51</accession>
<organism evidence="1 2">
    <name type="scientific">Mycobacterium phage Phlei</name>
    <dbReference type="NCBI Taxonomy" id="1690684"/>
    <lineage>
        <taxon>Viruses</taxon>
        <taxon>Duplodnaviria</taxon>
        <taxon>Heunggongvirae</taxon>
        <taxon>Uroviricota</taxon>
        <taxon>Caudoviricetes</taxon>
        <taxon>Phleivirus</taxon>
        <taxon>Phleivirus Phlei</taxon>
    </lineage>
</organism>
<dbReference type="OrthoDB" id="27352at10239"/>
<keyword evidence="2" id="KW-1185">Reference proteome</keyword>
<dbReference type="EMBL" id="KT206225">
    <property type="protein sequence ID" value="ALA48185.1"/>
    <property type="molecule type" value="Genomic_DNA"/>
</dbReference>
<sequence length="79" mass="8435">MDGLTETFWQRVALLSGAIGLTLLALAFATATPKQATKVPFSQADFPCQEDEVLGFHPTFGPNSVGCIHVDLLKVAPFS</sequence>
<protein>
    <submittedName>
        <fullName evidence="1">Uncharacterized protein</fullName>
    </submittedName>
</protein>
<dbReference type="RefSeq" id="YP_009188066.1">
    <property type="nucleotide sequence ID" value="NC_028662.1"/>
</dbReference>
<proteinExistence type="predicted"/>
<dbReference type="Pfam" id="PF17463">
    <property type="entry name" value="GP79"/>
    <property type="match status" value="1"/>
</dbReference>
<dbReference type="Proteomes" id="UP000203948">
    <property type="component" value="Segment"/>
</dbReference>
<evidence type="ECO:0000313" key="2">
    <source>
        <dbReference type="Proteomes" id="UP000203948"/>
    </source>
</evidence>
<reference evidence="1 2" key="1">
    <citation type="journal article" date="2016" name="Arch. Virol.">
        <title>Genome sequence of a cluster A13 mycobacteriophage detected in Mycobacterium phlei over a half century ago.</title>
        <authorList>
            <person name="Marton S."/>
            <person name="Feher E."/>
            <person name="Horvath B."/>
            <person name="Haber K."/>
            <person name="Somogyi P."/>
            <person name="Minarovits J."/>
            <person name="Banyai K."/>
        </authorList>
    </citation>
    <scope>NUCLEOTIDE SEQUENCE [LARGE SCALE GENOMIC DNA]</scope>
</reference>
<name>A0A0N6WN51_9CAUD</name>
<dbReference type="InterPro" id="IPR035353">
    <property type="entry name" value="Gp79"/>
</dbReference>
<evidence type="ECO:0000313" key="1">
    <source>
        <dbReference type="EMBL" id="ALA48185.1"/>
    </source>
</evidence>
<dbReference type="KEGG" id="vg:26517119"/>
<dbReference type="GeneID" id="26517119"/>